<organism evidence="4 5">
    <name type="scientific">Cercophora newfieldiana</name>
    <dbReference type="NCBI Taxonomy" id="92897"/>
    <lineage>
        <taxon>Eukaryota</taxon>
        <taxon>Fungi</taxon>
        <taxon>Dikarya</taxon>
        <taxon>Ascomycota</taxon>
        <taxon>Pezizomycotina</taxon>
        <taxon>Sordariomycetes</taxon>
        <taxon>Sordariomycetidae</taxon>
        <taxon>Sordariales</taxon>
        <taxon>Lasiosphaeriaceae</taxon>
        <taxon>Cercophora</taxon>
    </lineage>
</organism>
<dbReference type="EMBL" id="JAULSV010000002">
    <property type="protein sequence ID" value="KAK0651523.1"/>
    <property type="molecule type" value="Genomic_DNA"/>
</dbReference>
<proteinExistence type="predicted"/>
<feature type="transmembrane region" description="Helical" evidence="1">
    <location>
        <begin position="467"/>
        <end position="488"/>
    </location>
</feature>
<keyword evidence="1" id="KW-0472">Membrane</keyword>
<accession>A0AA39YF75</accession>
<comment type="caution">
    <text evidence="4">The sequence shown here is derived from an EMBL/GenBank/DDBJ whole genome shotgun (WGS) entry which is preliminary data.</text>
</comment>
<feature type="chain" id="PRO_5041442326" description="Phosphatidate phosphatase APP1 catalytic domain-containing protein" evidence="2">
    <location>
        <begin position="17"/>
        <end position="489"/>
    </location>
</feature>
<gene>
    <name evidence="4" type="ORF">B0T16DRAFT_503749</name>
</gene>
<sequence>MRSLSILSLLFGVALAIPNPVPPHPMITQAPQLDSRDFLEDLDHKVHSIVNSLGSTVSGFIASGVPQFFQSLPIGEEAVVSMVSSVVGSVANIVDIITNDTKPTQVLNLPAYGNWTKAQKWNVFVHGNVYKLPGIPSVILEGMADMFLIAETKFKDLKTGQQQQAKNMTASILVIQEKNVTVTMEFNQAAGTQTLTLPGFTTVQGDFGEWVSLENITTSTGYLLPGNATNKIQTLEMHATGTDTGNATAYLVPPQGFTIISDIDDVLREARIWDFNQGVLNSFANTFGPWMNMPEIYAHWASAIPDAHFHYLTTTPEQVTRNYMEFVFAHYPPGSFDSRPLRYQDVDAVLSARKFLLDRIFETFPQRKFILVGDVSNTDIMKAYPQLAKEHPGSVQCILLRNTSSADASFKFPYDTSGFSGLETKQYMFFRTPDDLKGLNFANGECVNRAVPQNVTFGVQGVSGGVAVFRSGMWAMTAAVLATVLAMWY</sequence>
<keyword evidence="5" id="KW-1185">Reference proteome</keyword>
<feature type="signal peptide" evidence="2">
    <location>
        <begin position="1"/>
        <end position="16"/>
    </location>
</feature>
<feature type="domain" description="Phosphatidate phosphatase APP1 catalytic" evidence="3">
    <location>
        <begin position="257"/>
        <end position="402"/>
    </location>
</feature>
<dbReference type="PANTHER" id="PTHR28208:SF2">
    <property type="entry name" value="PHOSPHATIDATE PHOSPHATASE APP1 CATALYTIC DOMAIN-CONTAINING PROTEIN"/>
    <property type="match status" value="1"/>
</dbReference>
<keyword evidence="1" id="KW-0812">Transmembrane</keyword>
<evidence type="ECO:0000259" key="3">
    <source>
        <dbReference type="Pfam" id="PF09949"/>
    </source>
</evidence>
<dbReference type="InterPro" id="IPR019236">
    <property type="entry name" value="APP1_cat"/>
</dbReference>
<dbReference type="GO" id="GO:0030479">
    <property type="term" value="C:actin cortical patch"/>
    <property type="evidence" value="ECO:0007669"/>
    <property type="project" value="TreeGrafter"/>
</dbReference>
<evidence type="ECO:0000256" key="2">
    <source>
        <dbReference type="SAM" id="SignalP"/>
    </source>
</evidence>
<name>A0AA39YF75_9PEZI</name>
<keyword evidence="2" id="KW-0732">Signal</keyword>
<dbReference type="InterPro" id="IPR052935">
    <property type="entry name" value="Mg2+_PAP"/>
</dbReference>
<reference evidence="4" key="1">
    <citation type="submission" date="2023-06" db="EMBL/GenBank/DDBJ databases">
        <title>Genome-scale phylogeny and comparative genomics of the fungal order Sordariales.</title>
        <authorList>
            <consortium name="Lawrence Berkeley National Laboratory"/>
            <person name="Hensen N."/>
            <person name="Bonometti L."/>
            <person name="Westerberg I."/>
            <person name="Brannstrom I.O."/>
            <person name="Guillou S."/>
            <person name="Cros-Aarteil S."/>
            <person name="Calhoun S."/>
            <person name="Haridas S."/>
            <person name="Kuo A."/>
            <person name="Mondo S."/>
            <person name="Pangilinan J."/>
            <person name="Riley R."/>
            <person name="Labutti K."/>
            <person name="Andreopoulos B."/>
            <person name="Lipzen A."/>
            <person name="Chen C."/>
            <person name="Yanf M."/>
            <person name="Daum C."/>
            <person name="Ng V."/>
            <person name="Clum A."/>
            <person name="Steindorff A."/>
            <person name="Ohm R."/>
            <person name="Martin F."/>
            <person name="Silar P."/>
            <person name="Natvig D."/>
            <person name="Lalanne C."/>
            <person name="Gautier V."/>
            <person name="Ament-Velasquez S.L."/>
            <person name="Kruys A."/>
            <person name="Hutchinson M.I."/>
            <person name="Powell A.J."/>
            <person name="Barry K."/>
            <person name="Miller A.N."/>
            <person name="Grigoriev I.V."/>
            <person name="Debuchy R."/>
            <person name="Gladieux P."/>
            <person name="Thoren M.H."/>
            <person name="Johannesson H."/>
        </authorList>
    </citation>
    <scope>NUCLEOTIDE SEQUENCE</scope>
    <source>
        <strain evidence="4">SMH2532-1</strain>
    </source>
</reference>
<evidence type="ECO:0000256" key="1">
    <source>
        <dbReference type="SAM" id="Phobius"/>
    </source>
</evidence>
<dbReference type="GO" id="GO:0008195">
    <property type="term" value="F:phosphatidate phosphatase activity"/>
    <property type="evidence" value="ECO:0007669"/>
    <property type="project" value="InterPro"/>
</dbReference>
<dbReference type="AlphaFoldDB" id="A0AA39YF75"/>
<dbReference type="Proteomes" id="UP001174936">
    <property type="component" value="Unassembled WGS sequence"/>
</dbReference>
<dbReference type="Pfam" id="PF09949">
    <property type="entry name" value="APP1_cat"/>
    <property type="match status" value="1"/>
</dbReference>
<dbReference type="PANTHER" id="PTHR28208">
    <property type="entry name" value="PHOSPHATIDATE PHOSPHATASE APP1"/>
    <property type="match status" value="1"/>
</dbReference>
<protein>
    <recommendedName>
        <fullName evidence="3">Phosphatidate phosphatase APP1 catalytic domain-containing protein</fullName>
    </recommendedName>
</protein>
<evidence type="ECO:0000313" key="5">
    <source>
        <dbReference type="Proteomes" id="UP001174936"/>
    </source>
</evidence>
<keyword evidence="1" id="KW-1133">Transmembrane helix</keyword>
<evidence type="ECO:0000313" key="4">
    <source>
        <dbReference type="EMBL" id="KAK0651523.1"/>
    </source>
</evidence>